<protein>
    <submittedName>
        <fullName evidence="3">Transporter</fullName>
    </submittedName>
</protein>
<dbReference type="Gene3D" id="3.10.560.10">
    <property type="entry name" value="Outer membrane lipoprotein wza domain like"/>
    <property type="match status" value="1"/>
</dbReference>
<evidence type="ECO:0000256" key="1">
    <source>
        <dbReference type="SAM" id="MobiDB-lite"/>
    </source>
</evidence>
<dbReference type="GO" id="GO:0015628">
    <property type="term" value="P:protein secretion by the type II secretion system"/>
    <property type="evidence" value="ECO:0007669"/>
    <property type="project" value="TreeGrafter"/>
</dbReference>
<dbReference type="PANTHER" id="PTHR21180:SF32">
    <property type="entry name" value="ENDONUCLEASE_EXONUCLEASE_PHOSPHATASE FAMILY DOMAIN-CONTAINING PROTEIN 1"/>
    <property type="match status" value="1"/>
</dbReference>
<feature type="compositionally biased region" description="Low complexity" evidence="1">
    <location>
        <begin position="126"/>
        <end position="139"/>
    </location>
</feature>
<evidence type="ECO:0000313" key="4">
    <source>
        <dbReference type="Proteomes" id="UP000192591"/>
    </source>
</evidence>
<sequence length="206" mass="20899">MVTVVAVAATVLGTRPEPERAPDLPTVREVTEVGAASHSVASAAASPTTSERATPTSLVVSVVGTVAEPGLITVRSGARVADAIERAGGAADDSDLLAVNLARRVSDGEQIYVGVTPPPGVPAEPPESGASGPVTTSTAGTAGTVDLNTADEGLLDTLPGIGEVMASRILDWRERHGRFTSVDQLREVDGIGDKRFARLSGLVSVG</sequence>
<dbReference type="Pfam" id="PF12836">
    <property type="entry name" value="HHH_3"/>
    <property type="match status" value="1"/>
</dbReference>
<feature type="domain" description="Helix-hairpin-helix DNA-binding motif class 1" evidence="2">
    <location>
        <begin position="183"/>
        <end position="202"/>
    </location>
</feature>
<dbReference type="InterPro" id="IPR019554">
    <property type="entry name" value="Soluble_ligand-bd"/>
</dbReference>
<dbReference type="Proteomes" id="UP000192591">
    <property type="component" value="Unassembled WGS sequence"/>
</dbReference>
<comment type="caution">
    <text evidence="3">The sequence shown here is derived from an EMBL/GenBank/DDBJ whole genome shotgun (WGS) entry which is preliminary data.</text>
</comment>
<accession>A0A1V8ZYK3</accession>
<dbReference type="AlphaFoldDB" id="A0A1V8ZYK3"/>
<dbReference type="PANTHER" id="PTHR21180">
    <property type="entry name" value="ENDONUCLEASE/EXONUCLEASE/PHOSPHATASE FAMILY DOMAIN-CONTAINING PROTEIN 1"/>
    <property type="match status" value="1"/>
</dbReference>
<dbReference type="InterPro" id="IPR010994">
    <property type="entry name" value="RuvA_2-like"/>
</dbReference>
<dbReference type="SUPFAM" id="SSF47781">
    <property type="entry name" value="RuvA domain 2-like"/>
    <property type="match status" value="1"/>
</dbReference>
<dbReference type="GO" id="GO:0003677">
    <property type="term" value="F:DNA binding"/>
    <property type="evidence" value="ECO:0007669"/>
    <property type="project" value="InterPro"/>
</dbReference>
<proteinExistence type="predicted"/>
<keyword evidence="4" id="KW-1185">Reference proteome</keyword>
<evidence type="ECO:0000259" key="2">
    <source>
        <dbReference type="SMART" id="SM00278"/>
    </source>
</evidence>
<dbReference type="GO" id="GO:0006281">
    <property type="term" value="P:DNA repair"/>
    <property type="evidence" value="ECO:0007669"/>
    <property type="project" value="InterPro"/>
</dbReference>
<dbReference type="InterPro" id="IPR051675">
    <property type="entry name" value="Endo/Exo/Phosphatase_dom_1"/>
</dbReference>
<organism evidence="3 4">
    <name type="scientific">Saccharomonospora piscinae</name>
    <dbReference type="NCBI Taxonomy" id="687388"/>
    <lineage>
        <taxon>Bacteria</taxon>
        <taxon>Bacillati</taxon>
        <taxon>Actinomycetota</taxon>
        <taxon>Actinomycetes</taxon>
        <taxon>Pseudonocardiales</taxon>
        <taxon>Pseudonocardiaceae</taxon>
        <taxon>Saccharomonospora</taxon>
    </lineage>
</organism>
<gene>
    <name evidence="3" type="ORF">B1813_21495</name>
</gene>
<dbReference type="EMBL" id="MWIH01000009">
    <property type="protein sequence ID" value="OQO89754.1"/>
    <property type="molecule type" value="Genomic_DNA"/>
</dbReference>
<dbReference type="Gene3D" id="1.10.150.280">
    <property type="entry name" value="AF1531-like domain"/>
    <property type="match status" value="1"/>
</dbReference>
<reference evidence="3 4" key="1">
    <citation type="submission" date="2017-02" db="EMBL/GenBank/DDBJ databases">
        <title>Draft genome of Saccharomonospora sp. 154.</title>
        <authorList>
            <person name="Alonso-Carmona G.S."/>
            <person name="De La Haba R."/>
            <person name="Vera-Gargallo B."/>
            <person name="Sandoval-Trujillo A.H."/>
            <person name="Ramirez-Duran N."/>
            <person name="Ventosa A."/>
        </authorList>
    </citation>
    <scope>NUCLEOTIDE SEQUENCE [LARGE SCALE GENOMIC DNA]</scope>
    <source>
        <strain evidence="3 4">LRS4.154</strain>
    </source>
</reference>
<feature type="region of interest" description="Disordered" evidence="1">
    <location>
        <begin position="117"/>
        <end position="139"/>
    </location>
</feature>
<dbReference type="InterPro" id="IPR003583">
    <property type="entry name" value="Hlx-hairpin-Hlx_DNA-bd_motif"/>
</dbReference>
<dbReference type="Pfam" id="PF10531">
    <property type="entry name" value="SLBB"/>
    <property type="match status" value="1"/>
</dbReference>
<feature type="domain" description="Helix-hairpin-helix DNA-binding motif class 1" evidence="2">
    <location>
        <begin position="153"/>
        <end position="172"/>
    </location>
</feature>
<dbReference type="STRING" id="1962155.B1813_21495"/>
<dbReference type="SMART" id="SM00278">
    <property type="entry name" value="HhH1"/>
    <property type="match status" value="2"/>
</dbReference>
<dbReference type="GO" id="GO:0015627">
    <property type="term" value="C:type II protein secretion system complex"/>
    <property type="evidence" value="ECO:0007669"/>
    <property type="project" value="TreeGrafter"/>
</dbReference>
<evidence type="ECO:0000313" key="3">
    <source>
        <dbReference type="EMBL" id="OQO89754.1"/>
    </source>
</evidence>
<name>A0A1V8ZYK3_SACPI</name>